<dbReference type="GO" id="GO:0000813">
    <property type="term" value="C:ESCRT I complex"/>
    <property type="evidence" value="ECO:0007669"/>
    <property type="project" value="TreeGrafter"/>
</dbReference>
<keyword evidence="3 7" id="KW-0813">Transport</keyword>
<dbReference type="KEGG" id="jcu:105650217"/>
<evidence type="ECO:0000259" key="9">
    <source>
        <dbReference type="PROSITE" id="PS51322"/>
    </source>
</evidence>
<feature type="domain" description="UEV" evidence="9">
    <location>
        <begin position="14"/>
        <end position="158"/>
    </location>
</feature>
<evidence type="ECO:0000256" key="2">
    <source>
        <dbReference type="ARBA" id="ARBA00009594"/>
    </source>
</evidence>
<dbReference type="GO" id="GO:0015031">
    <property type="term" value="P:protein transport"/>
    <property type="evidence" value="ECO:0007669"/>
    <property type="project" value="UniProtKB-UniRule"/>
</dbReference>
<dbReference type="STRING" id="180498.A0A067JC46"/>
<evidence type="ECO:0000256" key="1">
    <source>
        <dbReference type="ARBA" id="ARBA00004177"/>
    </source>
</evidence>
<comment type="similarity">
    <text evidence="2">Belongs to the ubiquitin-conjugating enzyme family. UEV subfamily.</text>
</comment>
<reference evidence="10 11" key="1">
    <citation type="journal article" date="2014" name="PLoS ONE">
        <title>Global Analysis of Gene Expression Profiles in Physic Nut (Jatropha curcas L.) Seedlings Exposed to Salt Stress.</title>
        <authorList>
            <person name="Zhang L."/>
            <person name="Zhang C."/>
            <person name="Wu P."/>
            <person name="Chen Y."/>
            <person name="Li M."/>
            <person name="Jiang H."/>
            <person name="Wu G."/>
        </authorList>
    </citation>
    <scope>NUCLEOTIDE SEQUENCE [LARGE SCALE GENOMIC DNA]</scope>
    <source>
        <strain evidence="11">cv. GZQX0401</strain>
        <tissue evidence="10">Young leaves</tissue>
    </source>
</reference>
<evidence type="ECO:0000256" key="5">
    <source>
        <dbReference type="ARBA" id="ARBA00022927"/>
    </source>
</evidence>
<sequence>MASSSSINFIETALSCTTTNSLSYPDPKQKWLIRKHLLSLIQNYPTFRPSINTFTHNDGTTANLLHVAGNLHISNYIPPVPLTIWLHESYPYMPPLVFVSSSNSMSPIHKNHPFVDSSSGFTSSPYLQTWNFPRCNLTCLVRNIINIFNIDHPLIHNSFSCVSLTNPLLVSKMEALDRLSGMIHYDMIDLMAKNQEEMQELCKLSAELMKRGDILRNTIIDLEEKKLMLKDRVMKLMEEGDVLMNWLRVNDLKSIVAIGGEDDAFEGVDYESKMVIDCLSADRCIEDLIYELDKAVEEGVMPFDSYIKQVRILAREQFSYRATLVNRGEAKI</sequence>
<evidence type="ECO:0000256" key="6">
    <source>
        <dbReference type="ARBA" id="ARBA00023054"/>
    </source>
</evidence>
<evidence type="ECO:0000259" key="8">
    <source>
        <dbReference type="PROSITE" id="PS51312"/>
    </source>
</evidence>
<keyword evidence="4" id="KW-0967">Endosome</keyword>
<organism evidence="10 11">
    <name type="scientific">Jatropha curcas</name>
    <name type="common">Barbados nut</name>
    <dbReference type="NCBI Taxonomy" id="180498"/>
    <lineage>
        <taxon>Eukaryota</taxon>
        <taxon>Viridiplantae</taxon>
        <taxon>Streptophyta</taxon>
        <taxon>Embryophyta</taxon>
        <taxon>Tracheophyta</taxon>
        <taxon>Spermatophyta</taxon>
        <taxon>Magnoliopsida</taxon>
        <taxon>eudicotyledons</taxon>
        <taxon>Gunneridae</taxon>
        <taxon>Pentapetalae</taxon>
        <taxon>rosids</taxon>
        <taxon>fabids</taxon>
        <taxon>Malpighiales</taxon>
        <taxon>Euphorbiaceae</taxon>
        <taxon>Crotonoideae</taxon>
        <taxon>Jatropheae</taxon>
        <taxon>Jatropha</taxon>
    </lineage>
</organism>
<dbReference type="InterPro" id="IPR016135">
    <property type="entry name" value="UBQ-conjugating_enzyme/RWD"/>
</dbReference>
<feature type="domain" description="SB" evidence="8">
    <location>
        <begin position="269"/>
        <end position="332"/>
    </location>
</feature>
<dbReference type="SUPFAM" id="SSF54495">
    <property type="entry name" value="UBC-like"/>
    <property type="match status" value="1"/>
</dbReference>
<evidence type="ECO:0000256" key="7">
    <source>
        <dbReference type="PROSITE-ProRule" id="PRU00644"/>
    </source>
</evidence>
<evidence type="ECO:0000256" key="4">
    <source>
        <dbReference type="ARBA" id="ARBA00022753"/>
    </source>
</evidence>
<dbReference type="Pfam" id="PF09454">
    <property type="entry name" value="Vps23_core"/>
    <property type="match status" value="1"/>
</dbReference>
<dbReference type="Gene3D" id="3.10.110.10">
    <property type="entry name" value="Ubiquitin Conjugating Enzyme"/>
    <property type="match status" value="1"/>
</dbReference>
<dbReference type="Pfam" id="PF05743">
    <property type="entry name" value="UEV"/>
    <property type="match status" value="1"/>
</dbReference>
<evidence type="ECO:0000313" key="10">
    <source>
        <dbReference type="EMBL" id="KDP21382.1"/>
    </source>
</evidence>
<gene>
    <name evidence="10" type="ORF">JCGZ_21853</name>
</gene>
<dbReference type="Proteomes" id="UP000027138">
    <property type="component" value="Unassembled WGS sequence"/>
</dbReference>
<comment type="subcellular location">
    <subcellularLocation>
        <location evidence="1">Endosome</location>
    </subcellularLocation>
</comment>
<dbReference type="GO" id="GO:0043130">
    <property type="term" value="F:ubiquitin binding"/>
    <property type="evidence" value="ECO:0007669"/>
    <property type="project" value="TreeGrafter"/>
</dbReference>
<evidence type="ECO:0008006" key="12">
    <source>
        <dbReference type="Google" id="ProtNLM"/>
    </source>
</evidence>
<dbReference type="InterPro" id="IPR052070">
    <property type="entry name" value="ESCRT-I_UEV_domain"/>
</dbReference>
<dbReference type="PROSITE" id="PS51312">
    <property type="entry name" value="SB"/>
    <property type="match status" value="1"/>
</dbReference>
<dbReference type="OrthoDB" id="306304at2759"/>
<protein>
    <recommendedName>
        <fullName evidence="12">UEV domain-containing protein</fullName>
    </recommendedName>
</protein>
<dbReference type="CDD" id="cd11685">
    <property type="entry name" value="UEV_TSG101-like"/>
    <property type="match status" value="1"/>
</dbReference>
<evidence type="ECO:0000256" key="3">
    <source>
        <dbReference type="ARBA" id="ARBA00022448"/>
    </source>
</evidence>
<dbReference type="InterPro" id="IPR008883">
    <property type="entry name" value="UEV_N"/>
</dbReference>
<keyword evidence="5 7" id="KW-0653">Protein transport</keyword>
<dbReference type="PANTHER" id="PTHR23306:SF21">
    <property type="entry name" value="UBIQUITIN-CONJUGATING ENZYME_RWD-LIKE PROTEIN"/>
    <property type="match status" value="1"/>
</dbReference>
<proteinExistence type="inferred from homology"/>
<evidence type="ECO:0000313" key="11">
    <source>
        <dbReference type="Proteomes" id="UP000027138"/>
    </source>
</evidence>
<dbReference type="Gene3D" id="6.10.140.820">
    <property type="match status" value="1"/>
</dbReference>
<dbReference type="InterPro" id="IPR037202">
    <property type="entry name" value="ESCRT_assembly_dom"/>
</dbReference>
<name>A0A067JC46_JATCU</name>
<dbReference type="SUPFAM" id="SSF140111">
    <property type="entry name" value="Endosomal sorting complex assembly domain"/>
    <property type="match status" value="1"/>
</dbReference>
<keyword evidence="6" id="KW-0175">Coiled coil</keyword>
<dbReference type="InterPro" id="IPR017916">
    <property type="entry name" value="SB_dom"/>
</dbReference>
<dbReference type="EMBL" id="KK915662">
    <property type="protein sequence ID" value="KDP21382.1"/>
    <property type="molecule type" value="Genomic_DNA"/>
</dbReference>
<keyword evidence="11" id="KW-1185">Reference proteome</keyword>
<dbReference type="PANTHER" id="PTHR23306">
    <property type="entry name" value="TUMOR SUSCEPTIBILITY GENE 101 PROTEIN-RELATED"/>
    <property type="match status" value="1"/>
</dbReference>
<accession>A0A067JC46</accession>
<dbReference type="PROSITE" id="PS51322">
    <property type="entry name" value="UEV"/>
    <property type="match status" value="1"/>
</dbReference>
<dbReference type="AlphaFoldDB" id="A0A067JC46"/>
<dbReference type="GO" id="GO:0008333">
    <property type="term" value="P:endosome to lysosome transport"/>
    <property type="evidence" value="ECO:0007669"/>
    <property type="project" value="TreeGrafter"/>
</dbReference>